<dbReference type="RefSeq" id="WP_348029800.1">
    <property type="nucleotide sequence ID" value="NZ_CP129113.1"/>
</dbReference>
<dbReference type="Proteomes" id="UP001180087">
    <property type="component" value="Chromosome"/>
</dbReference>
<gene>
    <name evidence="1" type="ORF">QR721_06575</name>
</gene>
<name>A0ABY9KYN6_9BACI</name>
<sequence length="238" mass="28193">MVDRKFLLNHEEKLPGWVVEQYEAWREIVENKQFPCYFGTQAEKHGHLRYCYAEKEDLSSLPKVLSEFLILSKSSEKRHALVLFIKPLEKEMSFEFYKRVFWSILNNLHASDQMEWPHQFPRDPEDPDWEFVYNGEQIFVSGNMPAYKNRITRNIGKCQIMIFQPRRIFKGIESHTKAGKKASEFIRKRAAAIEDMPPHPDLGQIGTDKLEWRQYIISDDNEKEIGKCPFHPIKTESK</sequence>
<proteinExistence type="predicted"/>
<protein>
    <submittedName>
        <fullName evidence="1">YqcI/YcgG family protein</fullName>
    </submittedName>
</protein>
<reference evidence="1" key="1">
    <citation type="submission" date="2023-06" db="EMBL/GenBank/DDBJ databases">
        <title>A Treasure from Seagulls: Isolation and Description of Aciduricobacillus qingdaonensis gen. nov., sp. nov., a Rare Obligately Uric Acid-utilizing Member in the Family Bacillaceae.</title>
        <authorList>
            <person name="Liu W."/>
            <person name="Wang B."/>
        </authorList>
    </citation>
    <scope>NUCLEOTIDE SEQUENCE</scope>
    <source>
        <strain evidence="1">44XB</strain>
    </source>
</reference>
<evidence type="ECO:0000313" key="2">
    <source>
        <dbReference type="Proteomes" id="UP001180087"/>
    </source>
</evidence>
<organism evidence="1 2">
    <name type="scientific">Aciduricibacillus chroicocephali</name>
    <dbReference type="NCBI Taxonomy" id="3054939"/>
    <lineage>
        <taxon>Bacteria</taxon>
        <taxon>Bacillati</taxon>
        <taxon>Bacillota</taxon>
        <taxon>Bacilli</taxon>
        <taxon>Bacillales</taxon>
        <taxon>Bacillaceae</taxon>
        <taxon>Aciduricibacillus</taxon>
    </lineage>
</organism>
<keyword evidence="2" id="KW-1185">Reference proteome</keyword>
<dbReference type="PANTHER" id="PTHR40045:SF1">
    <property type="entry name" value="YQCI_YCGG FAMILY PROTEIN"/>
    <property type="match status" value="1"/>
</dbReference>
<accession>A0ABY9KYN6</accession>
<dbReference type="InterPro" id="IPR014988">
    <property type="entry name" value="Uncharacterised_YqcI/YcgG"/>
</dbReference>
<evidence type="ECO:0000313" key="1">
    <source>
        <dbReference type="EMBL" id="WLV26016.1"/>
    </source>
</evidence>
<dbReference type="Pfam" id="PF08892">
    <property type="entry name" value="YqcI_YcgG"/>
    <property type="match status" value="1"/>
</dbReference>
<dbReference type="PANTHER" id="PTHR40045">
    <property type="entry name" value="YCGG FAMILY PROTEIN"/>
    <property type="match status" value="1"/>
</dbReference>
<dbReference type="EMBL" id="CP129113">
    <property type="protein sequence ID" value="WLV26016.1"/>
    <property type="molecule type" value="Genomic_DNA"/>
</dbReference>